<keyword evidence="2" id="KW-1185">Reference proteome</keyword>
<gene>
    <name evidence="1" type="ordered locus">Tgr7_1106</name>
</gene>
<dbReference type="Proteomes" id="UP000002383">
    <property type="component" value="Chromosome"/>
</dbReference>
<protein>
    <recommendedName>
        <fullName evidence="3">SnoaL-like domain-containing protein</fullName>
    </recommendedName>
</protein>
<dbReference type="AlphaFoldDB" id="B8GPM5"/>
<dbReference type="EMBL" id="CP001339">
    <property type="protein sequence ID" value="ACL72192.1"/>
    <property type="molecule type" value="Genomic_DNA"/>
</dbReference>
<evidence type="ECO:0008006" key="3">
    <source>
        <dbReference type="Google" id="ProtNLM"/>
    </source>
</evidence>
<accession>B8GPM5</accession>
<reference evidence="1 2" key="1">
    <citation type="journal article" date="2011" name="Stand. Genomic Sci.">
        <title>Complete genome sequence of 'Thioalkalivibrio sulfidophilus' HL-EbGr7.</title>
        <authorList>
            <person name="Muyzer G."/>
            <person name="Sorokin D.Y."/>
            <person name="Mavromatis K."/>
            <person name="Lapidus A."/>
            <person name="Clum A."/>
            <person name="Ivanova N."/>
            <person name="Pati A."/>
            <person name="d'Haeseleer P."/>
            <person name="Woyke T."/>
            <person name="Kyrpides N.C."/>
        </authorList>
    </citation>
    <scope>NUCLEOTIDE SEQUENCE [LARGE SCALE GENOMIC DNA]</scope>
    <source>
        <strain evidence="1 2">HL-EbGR7</strain>
    </source>
</reference>
<proteinExistence type="predicted"/>
<name>B8GPM5_THISH</name>
<organism evidence="1 2">
    <name type="scientific">Thioalkalivibrio sulfidiphilus (strain HL-EbGR7)</name>
    <dbReference type="NCBI Taxonomy" id="396588"/>
    <lineage>
        <taxon>Bacteria</taxon>
        <taxon>Pseudomonadati</taxon>
        <taxon>Pseudomonadota</taxon>
        <taxon>Gammaproteobacteria</taxon>
        <taxon>Chromatiales</taxon>
        <taxon>Ectothiorhodospiraceae</taxon>
        <taxon>Thioalkalivibrio</taxon>
    </lineage>
</organism>
<dbReference type="KEGG" id="tgr:Tgr7_1106"/>
<evidence type="ECO:0000313" key="2">
    <source>
        <dbReference type="Proteomes" id="UP000002383"/>
    </source>
</evidence>
<dbReference type="HOGENOM" id="CLU_1814934_0_0_6"/>
<dbReference type="RefSeq" id="WP_012637676.1">
    <property type="nucleotide sequence ID" value="NC_011901.1"/>
</dbReference>
<sequence>MNQDNHAREIALQWIDAVERTARALDHPAHMDLVSKRVRVLGIPGFEAIGYDDWFRQCEHEFKDGVLKDVSYTGLRMRAATDRQIMFQTVERVEANDGTVIRRGLEVVLDKEPDGQWRVLQQRIMPDHEAMHYGLLDAGSSS</sequence>
<dbReference type="OrthoDB" id="5783375at2"/>
<evidence type="ECO:0000313" key="1">
    <source>
        <dbReference type="EMBL" id="ACL72192.1"/>
    </source>
</evidence>